<dbReference type="InterPro" id="IPR051794">
    <property type="entry name" value="PG_Endopeptidase_C40"/>
</dbReference>
<sequence length="228" mass="22323">MAAELAGTGTTSALPGTLAGTVPGGVPGALAGLLPAASGSTAGGGLAAALPAAAGTTSLAQLWAQATFGQARTVEGVTAVPGAPSGAAAAAAGVSGAAEAGPVWQPAAPTSDVAARGQQVVATALEHVGTPYVWGGSTPAGFDCSGLVSYAYAKVGVDLPHQSTAIRDSARTTVVSREEALPGDIIWSPGHVSVYMGDGMQVEASRPGGWDVAVRKIWQQDPVFLRVV</sequence>
<comment type="similarity">
    <text evidence="1">Belongs to the peptidase C40 family.</text>
</comment>
<comment type="caution">
    <text evidence="6">The sequence shown here is derived from an EMBL/GenBank/DDBJ whole genome shotgun (WGS) entry which is preliminary data.</text>
</comment>
<dbReference type="PANTHER" id="PTHR47359:SF3">
    <property type="entry name" value="NLP_P60 DOMAIN-CONTAINING PROTEIN-RELATED"/>
    <property type="match status" value="1"/>
</dbReference>
<evidence type="ECO:0000256" key="3">
    <source>
        <dbReference type="ARBA" id="ARBA00022801"/>
    </source>
</evidence>
<name>A0A2W5WSQ6_9MICO</name>
<dbReference type="GO" id="GO:0008234">
    <property type="term" value="F:cysteine-type peptidase activity"/>
    <property type="evidence" value="ECO:0007669"/>
    <property type="project" value="UniProtKB-KW"/>
</dbReference>
<dbReference type="EMBL" id="QKWH01000002">
    <property type="protein sequence ID" value="PZR54387.1"/>
    <property type="molecule type" value="Genomic_DNA"/>
</dbReference>
<dbReference type="AlphaFoldDB" id="A0A2W5WSQ6"/>
<dbReference type="GO" id="GO:0006508">
    <property type="term" value="P:proteolysis"/>
    <property type="evidence" value="ECO:0007669"/>
    <property type="project" value="UniProtKB-KW"/>
</dbReference>
<dbReference type="InterPro" id="IPR038765">
    <property type="entry name" value="Papain-like_cys_pep_sf"/>
</dbReference>
<feature type="domain" description="NlpC/P60" evidence="5">
    <location>
        <begin position="114"/>
        <end position="228"/>
    </location>
</feature>
<dbReference type="PANTHER" id="PTHR47359">
    <property type="entry name" value="PEPTIDOGLYCAN DL-ENDOPEPTIDASE CWLO"/>
    <property type="match status" value="1"/>
</dbReference>
<keyword evidence="4" id="KW-0788">Thiol protease</keyword>
<evidence type="ECO:0000256" key="2">
    <source>
        <dbReference type="ARBA" id="ARBA00022670"/>
    </source>
</evidence>
<evidence type="ECO:0000313" key="7">
    <source>
        <dbReference type="Proteomes" id="UP000248783"/>
    </source>
</evidence>
<dbReference type="SUPFAM" id="SSF54001">
    <property type="entry name" value="Cysteine proteinases"/>
    <property type="match status" value="1"/>
</dbReference>
<dbReference type="Proteomes" id="UP000248783">
    <property type="component" value="Unassembled WGS sequence"/>
</dbReference>
<dbReference type="Gene3D" id="3.90.1720.10">
    <property type="entry name" value="endopeptidase domain like (from Nostoc punctiforme)"/>
    <property type="match status" value="1"/>
</dbReference>
<evidence type="ECO:0000256" key="1">
    <source>
        <dbReference type="ARBA" id="ARBA00007074"/>
    </source>
</evidence>
<accession>A0A2W5WSQ6</accession>
<evidence type="ECO:0000259" key="5">
    <source>
        <dbReference type="PROSITE" id="PS51935"/>
    </source>
</evidence>
<protein>
    <submittedName>
        <fullName evidence="6">Glycoside hydrolase</fullName>
    </submittedName>
</protein>
<evidence type="ECO:0000256" key="4">
    <source>
        <dbReference type="ARBA" id="ARBA00022807"/>
    </source>
</evidence>
<dbReference type="Pfam" id="PF00877">
    <property type="entry name" value="NLPC_P60"/>
    <property type="match status" value="1"/>
</dbReference>
<keyword evidence="7" id="KW-1185">Reference proteome</keyword>
<gene>
    <name evidence="6" type="ORF">DNL40_04130</name>
</gene>
<evidence type="ECO:0000313" key="6">
    <source>
        <dbReference type="EMBL" id="PZR54387.1"/>
    </source>
</evidence>
<keyword evidence="3 6" id="KW-0378">Hydrolase</keyword>
<proteinExistence type="inferred from homology"/>
<reference evidence="6 7" key="1">
    <citation type="submission" date="2018-06" db="EMBL/GenBank/DDBJ databases">
        <title>Whole genome sequencing of a novel hydrocarbon degrading bacterial strain, PW21 isolated from oil contaminated produced water sample.</title>
        <authorList>
            <person name="Nagkirti P."/>
            <person name="Shaikh A."/>
            <person name="Gowdaman V."/>
            <person name="Engineer A.E."/>
            <person name="Dagar S."/>
            <person name="Dhakephalkar P.K."/>
        </authorList>
    </citation>
    <scope>NUCLEOTIDE SEQUENCE [LARGE SCALE GENOMIC DNA]</scope>
    <source>
        <strain evidence="6 7">PW21</strain>
    </source>
</reference>
<organism evidence="6 7">
    <name type="scientific">Xylanimonas oleitrophica</name>
    <dbReference type="NCBI Taxonomy" id="2607479"/>
    <lineage>
        <taxon>Bacteria</taxon>
        <taxon>Bacillati</taxon>
        <taxon>Actinomycetota</taxon>
        <taxon>Actinomycetes</taxon>
        <taxon>Micrococcales</taxon>
        <taxon>Promicromonosporaceae</taxon>
        <taxon>Xylanimonas</taxon>
    </lineage>
</organism>
<dbReference type="PROSITE" id="PS51935">
    <property type="entry name" value="NLPC_P60"/>
    <property type="match status" value="1"/>
</dbReference>
<dbReference type="InterPro" id="IPR000064">
    <property type="entry name" value="NLP_P60_dom"/>
</dbReference>
<keyword evidence="2" id="KW-0645">Protease</keyword>